<feature type="region of interest" description="Disordered" evidence="1">
    <location>
        <begin position="66"/>
        <end position="122"/>
    </location>
</feature>
<evidence type="ECO:0000256" key="1">
    <source>
        <dbReference type="SAM" id="MobiDB-lite"/>
    </source>
</evidence>
<protein>
    <submittedName>
        <fullName evidence="3">Transcriptional regulator</fullName>
    </submittedName>
</protein>
<gene>
    <name evidence="3" type="ORF">PA7_47160</name>
</gene>
<dbReference type="OrthoDB" id="9814037at2"/>
<accession>A0A511D7U2</accession>
<dbReference type="STRING" id="1123024.GCA_000423625_04348"/>
<dbReference type="Proteomes" id="UP000321328">
    <property type="component" value="Unassembled WGS sequence"/>
</dbReference>
<dbReference type="InterPro" id="IPR027392">
    <property type="entry name" value="TF_Znf"/>
</dbReference>
<evidence type="ECO:0000313" key="3">
    <source>
        <dbReference type="EMBL" id="GEL20879.1"/>
    </source>
</evidence>
<sequence>MRGVNWISSARRGSAYADVVICPKCQGRLRTVDRQGVHIEQCERCRGIFLDHGELEQMLRAEQHYYGAPPYRGRPDSPRPYRGHADSPPPYGAGRSGRYPDSPGPYGPGGHRRHSFLGDLFG</sequence>
<comment type="caution">
    <text evidence="3">The sequence shown here is derived from an EMBL/GenBank/DDBJ whole genome shotgun (WGS) entry which is preliminary data.</text>
</comment>
<dbReference type="EMBL" id="BJVI01000104">
    <property type="protein sequence ID" value="GEL20879.1"/>
    <property type="molecule type" value="Genomic_DNA"/>
</dbReference>
<name>A0A511D7U2_9PSEU</name>
<feature type="domain" description="Transcription factor zinc-finger" evidence="2">
    <location>
        <begin position="21"/>
        <end position="60"/>
    </location>
</feature>
<reference evidence="3 4" key="1">
    <citation type="submission" date="2019-07" db="EMBL/GenBank/DDBJ databases">
        <title>Whole genome shotgun sequence of Pseudonocardia asaccharolytica NBRC 16224.</title>
        <authorList>
            <person name="Hosoyama A."/>
            <person name="Uohara A."/>
            <person name="Ohji S."/>
            <person name="Ichikawa N."/>
        </authorList>
    </citation>
    <scope>NUCLEOTIDE SEQUENCE [LARGE SCALE GENOMIC DNA]</scope>
    <source>
        <strain evidence="3 4">NBRC 16224</strain>
    </source>
</reference>
<dbReference type="AlphaFoldDB" id="A0A511D7U2"/>
<evidence type="ECO:0000313" key="4">
    <source>
        <dbReference type="Proteomes" id="UP000321328"/>
    </source>
</evidence>
<keyword evidence="4" id="KW-1185">Reference proteome</keyword>
<feature type="compositionally biased region" description="Basic and acidic residues" evidence="1">
    <location>
        <begin position="73"/>
        <end position="85"/>
    </location>
</feature>
<proteinExistence type="predicted"/>
<dbReference type="Pfam" id="PF13453">
    <property type="entry name" value="Zn_ribbon_TFIIB"/>
    <property type="match status" value="1"/>
</dbReference>
<organism evidence="3 4">
    <name type="scientific">Pseudonocardia asaccharolytica DSM 44247 = NBRC 16224</name>
    <dbReference type="NCBI Taxonomy" id="1123024"/>
    <lineage>
        <taxon>Bacteria</taxon>
        <taxon>Bacillati</taxon>
        <taxon>Actinomycetota</taxon>
        <taxon>Actinomycetes</taxon>
        <taxon>Pseudonocardiales</taxon>
        <taxon>Pseudonocardiaceae</taxon>
        <taxon>Pseudonocardia</taxon>
    </lineage>
</organism>
<evidence type="ECO:0000259" key="2">
    <source>
        <dbReference type="Pfam" id="PF13453"/>
    </source>
</evidence>